<keyword evidence="3" id="KW-1133">Transmembrane helix</keyword>
<keyword evidence="6" id="KW-1185">Reference proteome</keyword>
<dbReference type="Proteomes" id="UP000823775">
    <property type="component" value="Unassembled WGS sequence"/>
</dbReference>
<accession>A0ABS8RWC5</accession>
<organism evidence="5 6">
    <name type="scientific">Datura stramonium</name>
    <name type="common">Jimsonweed</name>
    <name type="synonym">Common thornapple</name>
    <dbReference type="NCBI Taxonomy" id="4076"/>
    <lineage>
        <taxon>Eukaryota</taxon>
        <taxon>Viridiplantae</taxon>
        <taxon>Streptophyta</taxon>
        <taxon>Embryophyta</taxon>
        <taxon>Tracheophyta</taxon>
        <taxon>Spermatophyta</taxon>
        <taxon>Magnoliopsida</taxon>
        <taxon>eudicotyledons</taxon>
        <taxon>Gunneridae</taxon>
        <taxon>Pentapetalae</taxon>
        <taxon>asterids</taxon>
        <taxon>lamiids</taxon>
        <taxon>Solanales</taxon>
        <taxon>Solanaceae</taxon>
        <taxon>Solanoideae</taxon>
        <taxon>Datureae</taxon>
        <taxon>Datura</taxon>
    </lineage>
</organism>
<evidence type="ECO:0000256" key="4">
    <source>
        <dbReference type="ARBA" id="ARBA00023136"/>
    </source>
</evidence>
<name>A0ABS8RWC5_DATST</name>
<evidence type="ECO:0000256" key="2">
    <source>
        <dbReference type="ARBA" id="ARBA00022692"/>
    </source>
</evidence>
<comment type="subcellular location">
    <subcellularLocation>
        <location evidence="1">Membrane</location>
    </subcellularLocation>
</comment>
<reference evidence="5 6" key="1">
    <citation type="journal article" date="2021" name="BMC Genomics">
        <title>Datura genome reveals duplications of psychoactive alkaloid biosynthetic genes and high mutation rate following tissue culture.</title>
        <authorList>
            <person name="Rajewski A."/>
            <person name="Carter-House D."/>
            <person name="Stajich J."/>
            <person name="Litt A."/>
        </authorList>
    </citation>
    <scope>NUCLEOTIDE SEQUENCE [LARGE SCALE GENOMIC DNA]</scope>
    <source>
        <strain evidence="5">AR-01</strain>
    </source>
</reference>
<sequence>MKLSIERWRNLVRRGKDVVSRQDGPKKVRALELNLSVLEQYIKELSKRQADILPELDNEISQVSDLLEKSKLEIKDLLKWKENTEKENSDLESWKASVSACLDLLVNENRMLRLDVEQVVNYQESLEKKELAVFSISLSFACIAI</sequence>
<dbReference type="EMBL" id="JACEIK010000148">
    <property type="protein sequence ID" value="MCD7450884.1"/>
    <property type="molecule type" value="Genomic_DNA"/>
</dbReference>
<comment type="caution">
    <text evidence="5">The sequence shown here is derived from an EMBL/GenBank/DDBJ whole genome shotgun (WGS) entry which is preliminary data.</text>
</comment>
<evidence type="ECO:0000256" key="3">
    <source>
        <dbReference type="ARBA" id="ARBA00022989"/>
    </source>
</evidence>
<evidence type="ECO:0000313" key="6">
    <source>
        <dbReference type="Proteomes" id="UP000823775"/>
    </source>
</evidence>
<proteinExistence type="predicted"/>
<keyword evidence="4" id="KW-0472">Membrane</keyword>
<evidence type="ECO:0000256" key="1">
    <source>
        <dbReference type="ARBA" id="ARBA00004370"/>
    </source>
</evidence>
<gene>
    <name evidence="5" type="ORF">HAX54_008944</name>
</gene>
<dbReference type="InterPro" id="IPR045120">
    <property type="entry name" value="Suco/Slp1-like"/>
</dbReference>
<dbReference type="PANTHER" id="PTHR12953">
    <property type="entry name" value="MEMBRANE PROTEIN CH1 RELATED"/>
    <property type="match status" value="1"/>
</dbReference>
<protein>
    <submittedName>
        <fullName evidence="5">Uncharacterized protein</fullName>
    </submittedName>
</protein>
<dbReference type="PANTHER" id="PTHR12953:SF3">
    <property type="entry name" value="SUN DOMAIN-CONTAINING PROTEIN 5"/>
    <property type="match status" value="1"/>
</dbReference>
<evidence type="ECO:0000313" key="5">
    <source>
        <dbReference type="EMBL" id="MCD7450884.1"/>
    </source>
</evidence>
<keyword evidence="2" id="KW-0812">Transmembrane</keyword>